<protein>
    <submittedName>
        <fullName evidence="1">Uncharacterized protein</fullName>
    </submittedName>
</protein>
<reference evidence="1 2" key="1">
    <citation type="journal article" date="2018" name="Science">
        <title>The opium poppy genome and morphinan production.</title>
        <authorList>
            <person name="Guo L."/>
            <person name="Winzer T."/>
            <person name="Yang X."/>
            <person name="Li Y."/>
            <person name="Ning Z."/>
            <person name="He Z."/>
            <person name="Teodor R."/>
            <person name="Lu Y."/>
            <person name="Bowser T.A."/>
            <person name="Graham I.A."/>
            <person name="Ye K."/>
        </authorList>
    </citation>
    <scope>NUCLEOTIDE SEQUENCE [LARGE SCALE GENOMIC DNA]</scope>
    <source>
        <strain evidence="2">cv. HN1</strain>
        <tissue evidence="1">Leaves</tissue>
    </source>
</reference>
<proteinExistence type="predicted"/>
<name>A0A4Y7LCR2_PAPSO</name>
<dbReference type="Proteomes" id="UP000316621">
    <property type="component" value="Chromosome 11"/>
</dbReference>
<evidence type="ECO:0000313" key="1">
    <source>
        <dbReference type="EMBL" id="RZC82328.1"/>
    </source>
</evidence>
<keyword evidence="2" id="KW-1185">Reference proteome</keyword>
<accession>A0A4Y7LCR2</accession>
<sequence>MKNEVLALPQGDQSTCEST</sequence>
<dbReference type="AlphaFoldDB" id="A0A4Y7LCR2"/>
<evidence type="ECO:0000313" key="2">
    <source>
        <dbReference type="Proteomes" id="UP000316621"/>
    </source>
</evidence>
<dbReference type="EMBL" id="CM010725">
    <property type="protein sequence ID" value="RZC82328.1"/>
    <property type="molecule type" value="Genomic_DNA"/>
</dbReference>
<organism evidence="1 2">
    <name type="scientific">Papaver somniferum</name>
    <name type="common">Opium poppy</name>
    <dbReference type="NCBI Taxonomy" id="3469"/>
    <lineage>
        <taxon>Eukaryota</taxon>
        <taxon>Viridiplantae</taxon>
        <taxon>Streptophyta</taxon>
        <taxon>Embryophyta</taxon>
        <taxon>Tracheophyta</taxon>
        <taxon>Spermatophyta</taxon>
        <taxon>Magnoliopsida</taxon>
        <taxon>Ranunculales</taxon>
        <taxon>Papaveraceae</taxon>
        <taxon>Papaveroideae</taxon>
        <taxon>Papaver</taxon>
    </lineage>
</organism>
<gene>
    <name evidence="1" type="ORF">C5167_045114</name>
</gene>